<keyword evidence="3" id="KW-1185">Reference proteome</keyword>
<evidence type="ECO:0000313" key="2">
    <source>
        <dbReference type="EMBL" id="QID18520.1"/>
    </source>
</evidence>
<sequence length="233" mass="25779">MAYAIRTNPIRGLAHWLFTGCMAAAGVSHVISAQAANGLPAYCGELTNHYGPFDYRIDKAKLPIVEQYHFGPDVESLSPNEKNPGGQLAYTLKAFPNHPRALMTLIRLGEQTGTEKPSHLPYSIKCFVLRAEVFAPDDSMVKLIAGLYYLKHRNAKLAIQRFEEAEKLGSANANLYYNLGLAYLEVGDNEKALENAHKAYAEGFPLPGLRNRLERAGVWRDATTATAQESKKE</sequence>
<dbReference type="InterPro" id="IPR019734">
    <property type="entry name" value="TPR_rpt"/>
</dbReference>
<name>A0A6C1B864_9RHOO</name>
<dbReference type="RefSeq" id="WP_173766249.1">
    <property type="nucleotide sequence ID" value="NZ_CP048836.1"/>
</dbReference>
<dbReference type="SUPFAM" id="SSF81901">
    <property type="entry name" value="HCP-like"/>
    <property type="match status" value="1"/>
</dbReference>
<dbReference type="AlphaFoldDB" id="A0A6C1B864"/>
<keyword evidence="1" id="KW-0802">TPR repeat</keyword>
<dbReference type="KEGG" id="azq:G3580_13305"/>
<proteinExistence type="predicted"/>
<dbReference type="InterPro" id="IPR011990">
    <property type="entry name" value="TPR-like_helical_dom_sf"/>
</dbReference>
<organism evidence="2 3">
    <name type="scientific">Nitrogeniibacter mangrovi</name>
    <dbReference type="NCBI Taxonomy" id="2016596"/>
    <lineage>
        <taxon>Bacteria</taxon>
        <taxon>Pseudomonadati</taxon>
        <taxon>Pseudomonadota</taxon>
        <taxon>Betaproteobacteria</taxon>
        <taxon>Rhodocyclales</taxon>
        <taxon>Zoogloeaceae</taxon>
        <taxon>Nitrogeniibacter</taxon>
    </lineage>
</organism>
<dbReference type="PROSITE" id="PS50005">
    <property type="entry name" value="TPR"/>
    <property type="match status" value="1"/>
</dbReference>
<evidence type="ECO:0000256" key="1">
    <source>
        <dbReference type="PROSITE-ProRule" id="PRU00339"/>
    </source>
</evidence>
<evidence type="ECO:0000313" key="3">
    <source>
        <dbReference type="Proteomes" id="UP000501991"/>
    </source>
</evidence>
<dbReference type="Gene3D" id="1.25.40.10">
    <property type="entry name" value="Tetratricopeptide repeat domain"/>
    <property type="match status" value="1"/>
</dbReference>
<protein>
    <submittedName>
        <fullName evidence="2">Uncharacterized protein</fullName>
    </submittedName>
</protein>
<dbReference type="EMBL" id="CP048836">
    <property type="protein sequence ID" value="QID18520.1"/>
    <property type="molecule type" value="Genomic_DNA"/>
</dbReference>
<accession>A0A6C1B864</accession>
<gene>
    <name evidence="2" type="ORF">G3580_13305</name>
</gene>
<feature type="repeat" description="TPR" evidence="1">
    <location>
        <begin position="173"/>
        <end position="206"/>
    </location>
</feature>
<reference evidence="2 3" key="1">
    <citation type="submission" date="2020-02" db="EMBL/GenBank/DDBJ databases">
        <title>Nitrogenibacter mangrovi gen. nov., sp. nov. isolated from mangrove sediment, a denitrifying betaproteobacterium.</title>
        <authorList>
            <person name="Liao H."/>
            <person name="Tian Y."/>
        </authorList>
    </citation>
    <scope>NUCLEOTIDE SEQUENCE [LARGE SCALE GENOMIC DNA]</scope>
    <source>
        <strain evidence="2 3">M9-3-2</strain>
    </source>
</reference>
<dbReference type="Proteomes" id="UP000501991">
    <property type="component" value="Chromosome"/>
</dbReference>